<dbReference type="Proteomes" id="UP000193431">
    <property type="component" value="Chromosome"/>
</dbReference>
<keyword evidence="1" id="KW-0472">Membrane</keyword>
<proteinExistence type="predicted"/>
<feature type="transmembrane region" description="Helical" evidence="1">
    <location>
        <begin position="7"/>
        <end position="24"/>
    </location>
</feature>
<evidence type="ECO:0000256" key="1">
    <source>
        <dbReference type="SAM" id="Phobius"/>
    </source>
</evidence>
<evidence type="ECO:0000313" key="3">
    <source>
        <dbReference type="Proteomes" id="UP000193431"/>
    </source>
</evidence>
<name>A0A1W6MIK1_9FLAO</name>
<reference evidence="2 3" key="1">
    <citation type="submission" date="2016-11" db="EMBL/GenBank/DDBJ databases">
        <title>Trade-off between light-utilization and light-protection in marine flavobacteria.</title>
        <authorList>
            <person name="Kumagai Y."/>
        </authorList>
    </citation>
    <scope>NUCLEOTIDE SEQUENCE [LARGE SCALE GENOMIC DNA]</scope>
    <source>
        <strain evidence="2 3">JCM 13191</strain>
    </source>
</reference>
<gene>
    <name evidence="2" type="ORF">BST97_04640</name>
</gene>
<keyword evidence="3" id="KW-1185">Reference proteome</keyword>
<dbReference type="EMBL" id="CP019344">
    <property type="protein sequence ID" value="ARN77326.1"/>
    <property type="molecule type" value="Genomic_DNA"/>
</dbReference>
<dbReference type="AlphaFoldDB" id="A0A1W6MIK1"/>
<keyword evidence="1" id="KW-1133">Transmembrane helix</keyword>
<dbReference type="RefSeq" id="WP_085766133.1">
    <property type="nucleotide sequence ID" value="NZ_CP019344.1"/>
</dbReference>
<dbReference type="OrthoDB" id="1448061at2"/>
<evidence type="ECO:0000313" key="2">
    <source>
        <dbReference type="EMBL" id="ARN77326.1"/>
    </source>
</evidence>
<protein>
    <submittedName>
        <fullName evidence="2">Uncharacterized protein</fullName>
    </submittedName>
</protein>
<feature type="transmembrane region" description="Helical" evidence="1">
    <location>
        <begin position="30"/>
        <end position="49"/>
    </location>
</feature>
<sequence length="63" mass="7086">MKNPQFLNTILIIIGSSMLAYHLISGDENVIIQVGGIILLMLGAYRASVYWSQHKDDHLDDQD</sequence>
<dbReference type="STRING" id="331648.BST97_04640"/>
<organism evidence="2 3">
    <name type="scientific">Nonlabens spongiae</name>
    <dbReference type="NCBI Taxonomy" id="331648"/>
    <lineage>
        <taxon>Bacteria</taxon>
        <taxon>Pseudomonadati</taxon>
        <taxon>Bacteroidota</taxon>
        <taxon>Flavobacteriia</taxon>
        <taxon>Flavobacteriales</taxon>
        <taxon>Flavobacteriaceae</taxon>
        <taxon>Nonlabens</taxon>
    </lineage>
</organism>
<keyword evidence="1" id="KW-0812">Transmembrane</keyword>
<accession>A0A1W6MIK1</accession>